<gene>
    <name evidence="2" type="ORF">PAMC26510_15445</name>
</gene>
<feature type="compositionally biased region" description="Basic residues" evidence="1">
    <location>
        <begin position="71"/>
        <end position="86"/>
    </location>
</feature>
<evidence type="ECO:0000313" key="2">
    <source>
        <dbReference type="EMBL" id="OTP74957.1"/>
    </source>
</evidence>
<dbReference type="Proteomes" id="UP000194546">
    <property type="component" value="Unassembled WGS sequence"/>
</dbReference>
<accession>A0A242MU47</accession>
<sequence>MEERLRLQAYHLWEADGRPHGRSDEYWQRARELLERETSADSASGAPAKKTTRTKLNAAPVNTDHVDAPKAKPKAASKPVAKKAAKPKAADAAEKKPKAVAEAPAKPAKKAAAKSKTAADTKPPGKAVPKPAAKATKAAAKAPKK</sequence>
<feature type="compositionally biased region" description="Basic and acidic residues" evidence="1">
    <location>
        <begin position="88"/>
        <end position="99"/>
    </location>
</feature>
<name>A0A242MU47_CABSO</name>
<dbReference type="AlphaFoldDB" id="A0A242MU47"/>
<proteinExistence type="predicted"/>
<feature type="compositionally biased region" description="Low complexity" evidence="1">
    <location>
        <begin position="114"/>
        <end position="145"/>
    </location>
</feature>
<protein>
    <submittedName>
        <fullName evidence="2">OmpA/MotB protein</fullName>
    </submittedName>
</protein>
<comment type="caution">
    <text evidence="2">The sequence shown here is derived from an EMBL/GenBank/DDBJ whole genome shotgun (WGS) entry which is preliminary data.</text>
</comment>
<evidence type="ECO:0000256" key="1">
    <source>
        <dbReference type="SAM" id="MobiDB-lite"/>
    </source>
</evidence>
<dbReference type="Pfam" id="PF11154">
    <property type="entry name" value="DUF2934"/>
    <property type="match status" value="1"/>
</dbReference>
<feature type="region of interest" description="Disordered" evidence="1">
    <location>
        <begin position="35"/>
        <end position="145"/>
    </location>
</feature>
<dbReference type="InterPro" id="IPR021327">
    <property type="entry name" value="DUF2934"/>
</dbReference>
<organism evidence="2 3">
    <name type="scientific">Caballeronia sordidicola</name>
    <name type="common">Burkholderia sordidicola</name>
    <dbReference type="NCBI Taxonomy" id="196367"/>
    <lineage>
        <taxon>Bacteria</taxon>
        <taxon>Pseudomonadati</taxon>
        <taxon>Pseudomonadota</taxon>
        <taxon>Betaproteobacteria</taxon>
        <taxon>Burkholderiales</taxon>
        <taxon>Burkholderiaceae</taxon>
        <taxon>Caballeronia</taxon>
    </lineage>
</organism>
<reference evidence="2 3" key="1">
    <citation type="submission" date="2017-03" db="EMBL/GenBank/DDBJ databases">
        <title>Genome analysis of strain PAMC 26510.</title>
        <authorList>
            <person name="Oh H.-M."/>
            <person name="Yang J.-A."/>
        </authorList>
    </citation>
    <scope>NUCLEOTIDE SEQUENCE [LARGE SCALE GENOMIC DNA]</scope>
    <source>
        <strain evidence="2 3">PAMC 26510</strain>
    </source>
</reference>
<dbReference type="EMBL" id="NBTY01000078">
    <property type="protein sequence ID" value="OTP74957.1"/>
    <property type="molecule type" value="Genomic_DNA"/>
</dbReference>
<evidence type="ECO:0000313" key="3">
    <source>
        <dbReference type="Proteomes" id="UP000194546"/>
    </source>
</evidence>